<organism evidence="6 7">
    <name type="scientific">Sphaeroforma arctica JP610</name>
    <dbReference type="NCBI Taxonomy" id="667725"/>
    <lineage>
        <taxon>Eukaryota</taxon>
        <taxon>Ichthyosporea</taxon>
        <taxon>Ichthyophonida</taxon>
        <taxon>Sphaeroforma</taxon>
    </lineage>
</organism>
<keyword evidence="7" id="KW-1185">Reference proteome</keyword>
<evidence type="ECO:0000256" key="1">
    <source>
        <dbReference type="ARBA" id="ARBA00022741"/>
    </source>
</evidence>
<feature type="domain" description="Clp ATPase C-terminal" evidence="5">
    <location>
        <begin position="599"/>
        <end position="693"/>
    </location>
</feature>
<dbReference type="GO" id="GO:0016887">
    <property type="term" value="F:ATP hydrolysis activity"/>
    <property type="evidence" value="ECO:0007669"/>
    <property type="project" value="InterPro"/>
</dbReference>
<protein>
    <recommendedName>
        <fullName evidence="8">ATP-dependent Clp protease ATP-binding subunit ClpX</fullName>
    </recommendedName>
</protein>
<dbReference type="SMART" id="SM01086">
    <property type="entry name" value="ClpB_D2-small"/>
    <property type="match status" value="1"/>
</dbReference>
<keyword evidence="2" id="KW-0067">ATP-binding</keyword>
<dbReference type="InterPro" id="IPR027417">
    <property type="entry name" value="P-loop_NTPase"/>
</dbReference>
<dbReference type="Pfam" id="PF07724">
    <property type="entry name" value="AAA_2"/>
    <property type="match status" value="1"/>
</dbReference>
<dbReference type="GO" id="GO:0005524">
    <property type="term" value="F:ATP binding"/>
    <property type="evidence" value="ECO:0007669"/>
    <property type="project" value="UniProtKB-KW"/>
</dbReference>
<dbReference type="PANTHER" id="PTHR48102:SF7">
    <property type="entry name" value="ATP-DEPENDENT CLP PROTEASE ATP-BINDING SUBUNIT CLPX-LIKE, MITOCHONDRIAL"/>
    <property type="match status" value="1"/>
</dbReference>
<reference evidence="6 7" key="1">
    <citation type="submission" date="2011-02" db="EMBL/GenBank/DDBJ databases">
        <title>The Genome Sequence of Sphaeroforma arctica JP610.</title>
        <authorList>
            <consortium name="The Broad Institute Genome Sequencing Platform"/>
            <person name="Russ C."/>
            <person name="Cuomo C."/>
            <person name="Young S.K."/>
            <person name="Zeng Q."/>
            <person name="Gargeya S."/>
            <person name="Alvarado L."/>
            <person name="Berlin A."/>
            <person name="Chapman S.B."/>
            <person name="Chen Z."/>
            <person name="Freedman E."/>
            <person name="Gellesch M."/>
            <person name="Goldberg J."/>
            <person name="Griggs A."/>
            <person name="Gujja S."/>
            <person name="Heilman E."/>
            <person name="Heiman D."/>
            <person name="Howarth C."/>
            <person name="Mehta T."/>
            <person name="Neiman D."/>
            <person name="Pearson M."/>
            <person name="Roberts A."/>
            <person name="Saif S."/>
            <person name="Shea T."/>
            <person name="Shenoy N."/>
            <person name="Sisk P."/>
            <person name="Stolte C."/>
            <person name="Sykes S."/>
            <person name="White J."/>
            <person name="Yandava C."/>
            <person name="Burger G."/>
            <person name="Gray M.W."/>
            <person name="Holland P.W.H."/>
            <person name="King N."/>
            <person name="Lang F.B.F."/>
            <person name="Roger A.J."/>
            <person name="Ruiz-Trillo I."/>
            <person name="Haas B."/>
            <person name="Nusbaum C."/>
            <person name="Birren B."/>
        </authorList>
    </citation>
    <scope>NUCLEOTIDE SEQUENCE [LARGE SCALE GENOMIC DNA]</scope>
    <source>
        <strain evidence="6 7">JP610</strain>
    </source>
</reference>
<feature type="compositionally biased region" description="Polar residues" evidence="3">
    <location>
        <begin position="48"/>
        <end position="63"/>
    </location>
</feature>
<sequence>MLRSALSTGGPTFVCAGKVLHSQPANARTCAQVQKHVNVQIRTHPHSTRSQTSSLRAPSNSLRTQTTQAAACNETYCFRIRTPTTLYSKRIPLIEGVCTSQQKRHFRTSNYLFRRKVRHPTIRINSSGKASNKWTPHAAKDNDDNGSVRHTMNPTAYALHTMGVELNGSCPNCEDVGSLTKDKKGSKFTCSECGITCEYGDIDVSGTADDLAILDVLLPRPRELMAMLDEHVIGQSQAKKVMSVAVYNHYKRVRRSMLYSDSSKHQLEVGPAVYKVGDKEYMNPAHLRKQDGTEHPVWSARQVDSTPQAQSTHTGDVHAHAHTHTDGIPLHTDDAPHNTDTDIRGEDATSTQEHKDGDAEGQSSAPKDASEGSGDGLTKKSLAERLSIECERRKNMPHLEKANVMMYGPTGTGKTLIAKTIAEALDVPFVVFDCTTLTQAGYAGEDVQSVIAGLLKNAEYNVSAAEQGIVFLDEVDKLCRKPDVRRDVSGEGVQHGLLKLLEGTKVDITEKRRGPAGGGAKEVTYTVDTANILFVGSGAFTELDEIVKRRVAPTTIGFGATTVDTTSLVKHVQQTDLIQCGLIPEFVGRFQVNVGLDILSKADLKRVMCEPKNAILEQYHALLRMDKTDLYVTASAMDEIAAECLKKKVNARGLRGILERVLLDAMFEAPDELVEAVVVDGAAVRGETQSAIVYRTVDRPPSDVAQEPVIAHSSSEPNKASERLVAEV</sequence>
<dbReference type="GO" id="GO:0051603">
    <property type="term" value="P:proteolysis involved in protein catabolic process"/>
    <property type="evidence" value="ECO:0007669"/>
    <property type="project" value="TreeGrafter"/>
</dbReference>
<dbReference type="Gene3D" id="1.10.8.60">
    <property type="match status" value="1"/>
</dbReference>
<feature type="compositionally biased region" description="Basic and acidic residues" evidence="3">
    <location>
        <begin position="138"/>
        <end position="147"/>
    </location>
</feature>
<evidence type="ECO:0000313" key="7">
    <source>
        <dbReference type="Proteomes" id="UP000054560"/>
    </source>
</evidence>
<evidence type="ECO:0000256" key="3">
    <source>
        <dbReference type="SAM" id="MobiDB-lite"/>
    </source>
</evidence>
<dbReference type="Pfam" id="PF10431">
    <property type="entry name" value="ClpB_D2-small"/>
    <property type="match status" value="1"/>
</dbReference>
<feature type="region of interest" description="Disordered" evidence="3">
    <location>
        <begin position="704"/>
        <end position="728"/>
    </location>
</feature>
<feature type="region of interest" description="Disordered" evidence="3">
    <location>
        <begin position="287"/>
        <end position="381"/>
    </location>
</feature>
<evidence type="ECO:0000256" key="2">
    <source>
        <dbReference type="ARBA" id="ARBA00022840"/>
    </source>
</evidence>
<name>A0A0L0FTM6_9EUKA</name>
<dbReference type="InterPro" id="IPR019489">
    <property type="entry name" value="Clp_ATPase_C"/>
</dbReference>
<dbReference type="PANTHER" id="PTHR48102">
    <property type="entry name" value="ATP-DEPENDENT CLP PROTEASE ATP-BINDING SUBUNIT CLPX-LIKE, MITOCHONDRIAL-RELATED"/>
    <property type="match status" value="1"/>
</dbReference>
<feature type="compositionally biased region" description="Polar residues" evidence="3">
    <location>
        <begin position="302"/>
        <end position="314"/>
    </location>
</feature>
<dbReference type="RefSeq" id="XP_014154067.1">
    <property type="nucleotide sequence ID" value="XM_014298592.1"/>
</dbReference>
<dbReference type="OrthoDB" id="1721884at2759"/>
<feature type="domain" description="AAA+ ATPase" evidence="4">
    <location>
        <begin position="400"/>
        <end position="562"/>
    </location>
</feature>
<evidence type="ECO:0000259" key="5">
    <source>
        <dbReference type="SMART" id="SM01086"/>
    </source>
</evidence>
<feature type="region of interest" description="Disordered" evidence="3">
    <location>
        <begin position="43"/>
        <end position="63"/>
    </location>
</feature>
<dbReference type="SUPFAM" id="SSF52540">
    <property type="entry name" value="P-loop containing nucleoside triphosphate hydrolases"/>
    <property type="match status" value="1"/>
</dbReference>
<dbReference type="AlphaFoldDB" id="A0A0L0FTM6"/>
<feature type="compositionally biased region" description="Basic and acidic residues" evidence="3">
    <location>
        <begin position="315"/>
        <end position="358"/>
    </location>
</feature>
<dbReference type="Gene3D" id="3.40.50.300">
    <property type="entry name" value="P-loop containing nucleotide triphosphate hydrolases"/>
    <property type="match status" value="1"/>
</dbReference>
<evidence type="ECO:0008006" key="8">
    <source>
        <dbReference type="Google" id="ProtNLM"/>
    </source>
</evidence>
<dbReference type="GO" id="GO:0005759">
    <property type="term" value="C:mitochondrial matrix"/>
    <property type="evidence" value="ECO:0007669"/>
    <property type="project" value="TreeGrafter"/>
</dbReference>
<evidence type="ECO:0000313" key="6">
    <source>
        <dbReference type="EMBL" id="KNC80165.1"/>
    </source>
</evidence>
<gene>
    <name evidence="6" type="ORF">SARC_07467</name>
</gene>
<dbReference type="SMART" id="SM00382">
    <property type="entry name" value="AAA"/>
    <property type="match status" value="1"/>
</dbReference>
<dbReference type="InterPro" id="IPR003593">
    <property type="entry name" value="AAA+_ATPase"/>
</dbReference>
<proteinExistence type="predicted"/>
<dbReference type="InterPro" id="IPR003959">
    <property type="entry name" value="ATPase_AAA_core"/>
</dbReference>
<dbReference type="GeneID" id="25907971"/>
<feature type="compositionally biased region" description="Basic and acidic residues" evidence="3">
    <location>
        <begin position="719"/>
        <end position="728"/>
    </location>
</feature>
<feature type="region of interest" description="Disordered" evidence="3">
    <location>
        <begin position="126"/>
        <end position="148"/>
    </location>
</feature>
<accession>A0A0L0FTM6</accession>
<dbReference type="InterPro" id="IPR050052">
    <property type="entry name" value="ATP-dep_Clp_protease_ClpX"/>
</dbReference>
<evidence type="ECO:0000259" key="4">
    <source>
        <dbReference type="SMART" id="SM00382"/>
    </source>
</evidence>
<dbReference type="EMBL" id="KQ242190">
    <property type="protein sequence ID" value="KNC80165.1"/>
    <property type="molecule type" value="Genomic_DNA"/>
</dbReference>
<dbReference type="eggNOG" id="KOG0745">
    <property type="taxonomic scope" value="Eukaryota"/>
</dbReference>
<keyword evidence="1" id="KW-0547">Nucleotide-binding</keyword>
<dbReference type="STRING" id="667725.A0A0L0FTM6"/>
<dbReference type="Proteomes" id="UP000054560">
    <property type="component" value="Unassembled WGS sequence"/>
</dbReference>